<dbReference type="AlphaFoldDB" id="A0A0A9GGN3"/>
<keyword evidence="1" id="KW-1133">Transmembrane helix</keyword>
<accession>A0A0A9GGN3</accession>
<feature type="transmembrane region" description="Helical" evidence="1">
    <location>
        <begin position="20"/>
        <end position="39"/>
    </location>
</feature>
<sequence length="60" mass="6928">MMSLKWIHESVKNLGVVPSQLKFFVCILRCFGASIVLYPNKITRCRCVMHACDMMFVECV</sequence>
<keyword evidence="1" id="KW-0472">Membrane</keyword>
<proteinExistence type="predicted"/>
<evidence type="ECO:0000256" key="1">
    <source>
        <dbReference type="SAM" id="Phobius"/>
    </source>
</evidence>
<reference evidence="2" key="2">
    <citation type="journal article" date="2015" name="Data Brief">
        <title>Shoot transcriptome of the giant reed, Arundo donax.</title>
        <authorList>
            <person name="Barrero R.A."/>
            <person name="Guerrero F.D."/>
            <person name="Moolhuijzen P."/>
            <person name="Goolsby J.A."/>
            <person name="Tidwell J."/>
            <person name="Bellgard S.E."/>
            <person name="Bellgard M.I."/>
        </authorList>
    </citation>
    <scope>NUCLEOTIDE SEQUENCE</scope>
    <source>
        <tissue evidence="2">Shoot tissue taken approximately 20 cm above the soil surface</tissue>
    </source>
</reference>
<keyword evidence="1" id="KW-0812">Transmembrane</keyword>
<reference evidence="2" key="1">
    <citation type="submission" date="2014-09" db="EMBL/GenBank/DDBJ databases">
        <authorList>
            <person name="Magalhaes I.L.F."/>
            <person name="Oliveira U."/>
            <person name="Santos F.R."/>
            <person name="Vidigal T.H.D.A."/>
            <person name="Brescovit A.D."/>
            <person name="Santos A.J."/>
        </authorList>
    </citation>
    <scope>NUCLEOTIDE SEQUENCE</scope>
    <source>
        <tissue evidence="2">Shoot tissue taken approximately 20 cm above the soil surface</tissue>
    </source>
</reference>
<organism evidence="2">
    <name type="scientific">Arundo donax</name>
    <name type="common">Giant reed</name>
    <name type="synonym">Donax arundinaceus</name>
    <dbReference type="NCBI Taxonomy" id="35708"/>
    <lineage>
        <taxon>Eukaryota</taxon>
        <taxon>Viridiplantae</taxon>
        <taxon>Streptophyta</taxon>
        <taxon>Embryophyta</taxon>
        <taxon>Tracheophyta</taxon>
        <taxon>Spermatophyta</taxon>
        <taxon>Magnoliopsida</taxon>
        <taxon>Liliopsida</taxon>
        <taxon>Poales</taxon>
        <taxon>Poaceae</taxon>
        <taxon>PACMAD clade</taxon>
        <taxon>Arundinoideae</taxon>
        <taxon>Arundineae</taxon>
        <taxon>Arundo</taxon>
    </lineage>
</organism>
<protein>
    <submittedName>
        <fullName evidence="2">Uncharacterized protein</fullName>
    </submittedName>
</protein>
<name>A0A0A9GGN3_ARUDO</name>
<evidence type="ECO:0000313" key="2">
    <source>
        <dbReference type="EMBL" id="JAE23612.1"/>
    </source>
</evidence>
<dbReference type="EMBL" id="GBRH01174284">
    <property type="protein sequence ID" value="JAE23612.1"/>
    <property type="molecule type" value="Transcribed_RNA"/>
</dbReference>